<dbReference type="InParanoid" id="A0A1X2H4L9"/>
<name>A0A1X2H4L9_SYNRA</name>
<gene>
    <name evidence="2" type="ORF">BCR43DRAFT_496774</name>
</gene>
<organism evidence="2 3">
    <name type="scientific">Syncephalastrum racemosum</name>
    <name type="common">Filamentous fungus</name>
    <dbReference type="NCBI Taxonomy" id="13706"/>
    <lineage>
        <taxon>Eukaryota</taxon>
        <taxon>Fungi</taxon>
        <taxon>Fungi incertae sedis</taxon>
        <taxon>Mucoromycota</taxon>
        <taxon>Mucoromycotina</taxon>
        <taxon>Mucoromycetes</taxon>
        <taxon>Mucorales</taxon>
        <taxon>Syncephalastraceae</taxon>
        <taxon>Syncephalastrum</taxon>
    </lineage>
</organism>
<evidence type="ECO:0000256" key="1">
    <source>
        <dbReference type="SAM" id="MobiDB-lite"/>
    </source>
</evidence>
<protein>
    <submittedName>
        <fullName evidence="2">Uncharacterized protein</fullName>
    </submittedName>
</protein>
<proteinExistence type="predicted"/>
<feature type="region of interest" description="Disordered" evidence="1">
    <location>
        <begin position="86"/>
        <end position="111"/>
    </location>
</feature>
<dbReference type="OrthoDB" id="2262261at2759"/>
<dbReference type="Proteomes" id="UP000242180">
    <property type="component" value="Unassembled WGS sequence"/>
</dbReference>
<dbReference type="AlphaFoldDB" id="A0A1X2H4L9"/>
<accession>A0A1X2H4L9</accession>
<reference evidence="2 3" key="1">
    <citation type="submission" date="2016-07" db="EMBL/GenBank/DDBJ databases">
        <title>Pervasive Adenine N6-methylation of Active Genes in Fungi.</title>
        <authorList>
            <consortium name="DOE Joint Genome Institute"/>
            <person name="Mondo S.J."/>
            <person name="Dannebaum R.O."/>
            <person name="Kuo R.C."/>
            <person name="Labutti K."/>
            <person name="Haridas S."/>
            <person name="Kuo A."/>
            <person name="Salamov A."/>
            <person name="Ahrendt S.R."/>
            <person name="Lipzen A."/>
            <person name="Sullivan W."/>
            <person name="Andreopoulos W.B."/>
            <person name="Clum A."/>
            <person name="Lindquist E."/>
            <person name="Daum C."/>
            <person name="Ramamoorthy G.K."/>
            <person name="Gryganskyi A."/>
            <person name="Culley D."/>
            <person name="Magnuson J.K."/>
            <person name="James T.Y."/>
            <person name="O'Malley M.A."/>
            <person name="Stajich J.E."/>
            <person name="Spatafora J.W."/>
            <person name="Visel A."/>
            <person name="Grigoriev I.V."/>
        </authorList>
    </citation>
    <scope>NUCLEOTIDE SEQUENCE [LARGE SCALE GENOMIC DNA]</scope>
    <source>
        <strain evidence="2 3">NRRL 2496</strain>
    </source>
</reference>
<dbReference type="EMBL" id="MCGN01000009">
    <property type="protein sequence ID" value="ORY93353.1"/>
    <property type="molecule type" value="Genomic_DNA"/>
</dbReference>
<sequence length="111" mass="12121">MPSFQQKKSPAEALKETKKGEIYKLSTINDSGVYLPPSPCEDSKRDHWIELDEDIMAFRLPSPECLTAKTQPHSFFTPSASLCRAPTSRTATSASDGASESDVPSLITDNS</sequence>
<keyword evidence="3" id="KW-1185">Reference proteome</keyword>
<feature type="compositionally biased region" description="Polar residues" evidence="1">
    <location>
        <begin position="87"/>
        <end position="98"/>
    </location>
</feature>
<comment type="caution">
    <text evidence="2">The sequence shown here is derived from an EMBL/GenBank/DDBJ whole genome shotgun (WGS) entry which is preliminary data.</text>
</comment>
<evidence type="ECO:0000313" key="3">
    <source>
        <dbReference type="Proteomes" id="UP000242180"/>
    </source>
</evidence>
<evidence type="ECO:0000313" key="2">
    <source>
        <dbReference type="EMBL" id="ORY93353.1"/>
    </source>
</evidence>